<dbReference type="EMBL" id="AP019297">
    <property type="protein sequence ID" value="BBG93460.1"/>
    <property type="molecule type" value="Genomic_DNA"/>
</dbReference>
<name>A0A4Y1QNM1_PRUDU</name>
<reference evidence="1" key="1">
    <citation type="journal article" date="2019" name="Science">
        <title>Mutation of a bHLH transcription factor allowed almond domestication.</title>
        <authorList>
            <person name="Sanchez-Perez R."/>
            <person name="Pavan S."/>
            <person name="Mazzeo R."/>
            <person name="Moldovan C."/>
            <person name="Aiese Cigliano R."/>
            <person name="Del Cueto J."/>
            <person name="Ricciardi F."/>
            <person name="Lotti C."/>
            <person name="Ricciardi L."/>
            <person name="Dicenta F."/>
            <person name="Lopez-Marques R.L."/>
            <person name="Lindberg Moller B."/>
        </authorList>
    </citation>
    <scope>NUCLEOTIDE SEQUENCE</scope>
</reference>
<proteinExistence type="predicted"/>
<dbReference type="AlphaFoldDB" id="A0A4Y1QNM1"/>
<gene>
    <name evidence="1" type="ORF">Prudu_001472</name>
</gene>
<protein>
    <submittedName>
        <fullName evidence="1">Uncharacterized protein</fullName>
    </submittedName>
</protein>
<organism evidence="1">
    <name type="scientific">Prunus dulcis</name>
    <name type="common">Almond</name>
    <name type="synonym">Amygdalus dulcis</name>
    <dbReference type="NCBI Taxonomy" id="3755"/>
    <lineage>
        <taxon>Eukaryota</taxon>
        <taxon>Viridiplantae</taxon>
        <taxon>Streptophyta</taxon>
        <taxon>Embryophyta</taxon>
        <taxon>Tracheophyta</taxon>
        <taxon>Spermatophyta</taxon>
        <taxon>Magnoliopsida</taxon>
        <taxon>eudicotyledons</taxon>
        <taxon>Gunneridae</taxon>
        <taxon>Pentapetalae</taxon>
        <taxon>rosids</taxon>
        <taxon>fabids</taxon>
        <taxon>Rosales</taxon>
        <taxon>Rosaceae</taxon>
        <taxon>Amygdaloideae</taxon>
        <taxon>Amygdaleae</taxon>
        <taxon>Prunus</taxon>
    </lineage>
</organism>
<sequence>MVQADGVADDVASQVDAERLPLKSLLLASPNGEHQGPLERLREAWRPPFKKFLAHPASPLGRFFSGLRLQTEAFSRHPASPLGRSLWATV</sequence>
<accession>A0A4Y1QNM1</accession>
<evidence type="ECO:0000313" key="1">
    <source>
        <dbReference type="EMBL" id="BBG93460.1"/>
    </source>
</evidence>